<keyword evidence="5" id="KW-1185">Reference proteome</keyword>
<accession>A0A5B9VZM8</accession>
<dbReference type="PROSITE" id="PS50294">
    <property type="entry name" value="WD_REPEATS_REGION"/>
    <property type="match status" value="4"/>
</dbReference>
<evidence type="ECO:0000256" key="2">
    <source>
        <dbReference type="ARBA" id="ARBA00022737"/>
    </source>
</evidence>
<proteinExistence type="predicted"/>
<dbReference type="SUPFAM" id="SSF69322">
    <property type="entry name" value="Tricorn protease domain 2"/>
    <property type="match status" value="1"/>
</dbReference>
<dbReference type="AlphaFoldDB" id="A0A5B9VZM8"/>
<dbReference type="InterPro" id="IPR015943">
    <property type="entry name" value="WD40/YVTN_repeat-like_dom_sf"/>
</dbReference>
<evidence type="ECO:0000256" key="1">
    <source>
        <dbReference type="ARBA" id="ARBA00022574"/>
    </source>
</evidence>
<dbReference type="InterPro" id="IPR020472">
    <property type="entry name" value="WD40_PAC1"/>
</dbReference>
<keyword evidence="1 3" id="KW-0853">WD repeat</keyword>
<keyword evidence="2" id="KW-0677">Repeat</keyword>
<dbReference type="PANTHER" id="PTHR19879:SF9">
    <property type="entry name" value="TRANSCRIPTION INITIATION FACTOR TFIID SUBUNIT 5"/>
    <property type="match status" value="1"/>
</dbReference>
<evidence type="ECO:0000313" key="5">
    <source>
        <dbReference type="Proteomes" id="UP000324233"/>
    </source>
</evidence>
<sequence>MRRGEFARSSSRSLALRPLPTLATLACLMLVLAGIPARAQDEVRNYRKPVLVVDTGGHHARVRSIVWQDDATLLSGGEDKTVKVWDLQDKPRLARTLRPMIWRGTAGTIYAMAIGRPDAQGQSYLAVGGIGVEARRGDMTIFRFPGSSGQGGEARIPTGEVFRRLMPPAEDQPAARGHVNTVLGLAFDPAGTTMASASSDGTAILWDVPAFTPRAVLSGHAGQVRGVAFSPDGRRVVTAGADGTTRLWDAANGAALDRYPAAAGPVPINAVAFGPSIAIGRESGDLFRFDARSLTQFPIAQIPVQPGRGPIESLALSPDGTRMAVCIKADRADPIDPIGMASVVEVRQMPGGEVLRSYNVAGQVLACAFSPSGRRLAYAGGHTMSVFVRDMTRLDDPPIELKGNGSTPFDLAFTADGGSITFARGRGAPNAPPAREAFDLARRVTRRPGGQEQLRPAIATLDGWSIRGDLGRFVLEAVNRDGRTSRLLLNPATERNWWCSTMVPPGPGHPRPTVAVGCEGGVAVFDLATGERTRFFAAHSSPVVSVVPSPDGKWLASSSVDQTIQLYPLEGCDVRPALGAVFVPRPDGTWTVSEVQPRGFAAGFGLKPGDVVTRIGIERRPAPAAYSKPGEIGAFLDRARDASPSLDVIAFEVRRKLLLPAPLGVVEVDMPRRGTSKRNSAAMSLIVGTDREWVFWTPQGFYDTSIAGDARHLGWHINPDYRASRSTDFVPIATYAATMLQPRVLEQLWQLASIDRAAAALGMPAGLPTFDLLAFERQPPRIVFSPIQGGLRLPAPGILWKLDNAEARLEVTISTPEWSRVTSRRVIVDGQPLTLPPAPPSSLVRESIPVRLQPMRRIRLAVEATSVDQTRRSDFVDMIYIPPAPPPPTARPGRLIVLALGNDRSNNPAILPPVPFADRDASALAGAMARHLVTRDGTPFEQAGRGDVAVLTGAEADAGLVGKFLRRLDHLVNEKQLRPEDVVAVVVASHVLNFDGDSHITLANSVVNGDGRIQPSIPARELSELLGRVADYGCRVVALVDGVHELPAGTLKSNIKDWVRDLRDNRGVICAVASKDGPSDVRRVERQGIFASGVLSGLQGSGTEPFTLEDFRLRLVQQVSDLSERVQEADVFYPIAVDPQALFGRP</sequence>
<feature type="repeat" description="WD" evidence="3">
    <location>
        <begin position="175"/>
        <end position="208"/>
    </location>
</feature>
<feature type="repeat" description="WD" evidence="3">
    <location>
        <begin position="217"/>
        <end position="258"/>
    </location>
</feature>
<organism evidence="4 5">
    <name type="scientific">Aquisphaera giovannonii</name>
    <dbReference type="NCBI Taxonomy" id="406548"/>
    <lineage>
        <taxon>Bacteria</taxon>
        <taxon>Pseudomonadati</taxon>
        <taxon>Planctomycetota</taxon>
        <taxon>Planctomycetia</taxon>
        <taxon>Isosphaerales</taxon>
        <taxon>Isosphaeraceae</taxon>
        <taxon>Aquisphaera</taxon>
    </lineage>
</organism>
<dbReference type="Pfam" id="PF00400">
    <property type="entry name" value="WD40"/>
    <property type="match status" value="4"/>
</dbReference>
<dbReference type="PROSITE" id="PS50082">
    <property type="entry name" value="WD_REPEATS_2"/>
    <property type="match status" value="4"/>
</dbReference>
<reference evidence="4 5" key="1">
    <citation type="submission" date="2019-08" db="EMBL/GenBank/DDBJ databases">
        <title>Deep-cultivation of Planctomycetes and their phenomic and genomic characterization uncovers novel biology.</title>
        <authorList>
            <person name="Wiegand S."/>
            <person name="Jogler M."/>
            <person name="Boedeker C."/>
            <person name="Pinto D."/>
            <person name="Vollmers J."/>
            <person name="Rivas-Marin E."/>
            <person name="Kohn T."/>
            <person name="Peeters S.H."/>
            <person name="Heuer A."/>
            <person name="Rast P."/>
            <person name="Oberbeckmann S."/>
            <person name="Bunk B."/>
            <person name="Jeske O."/>
            <person name="Meyerdierks A."/>
            <person name="Storesund J.E."/>
            <person name="Kallscheuer N."/>
            <person name="Luecker S."/>
            <person name="Lage O.M."/>
            <person name="Pohl T."/>
            <person name="Merkel B.J."/>
            <person name="Hornburger P."/>
            <person name="Mueller R.-W."/>
            <person name="Bruemmer F."/>
            <person name="Labrenz M."/>
            <person name="Spormann A.M."/>
            <person name="Op den Camp H."/>
            <person name="Overmann J."/>
            <person name="Amann R."/>
            <person name="Jetten M.S.M."/>
            <person name="Mascher T."/>
            <person name="Medema M.H."/>
            <person name="Devos D.P."/>
            <person name="Kaster A.-K."/>
            <person name="Ovreas L."/>
            <person name="Rohde M."/>
            <person name="Galperin M.Y."/>
            <person name="Jogler C."/>
        </authorList>
    </citation>
    <scope>NUCLEOTIDE SEQUENCE [LARGE SCALE GENOMIC DNA]</scope>
    <source>
        <strain evidence="4 5">OJF2</strain>
    </source>
</reference>
<dbReference type="Proteomes" id="UP000324233">
    <property type="component" value="Chromosome"/>
</dbReference>
<dbReference type="RefSeq" id="WP_168221730.1">
    <property type="nucleotide sequence ID" value="NZ_CP042997.1"/>
</dbReference>
<dbReference type="Gene3D" id="2.130.10.10">
    <property type="entry name" value="YVTN repeat-like/Quinoprotein amine dehydrogenase"/>
    <property type="match status" value="4"/>
</dbReference>
<dbReference type="SUPFAM" id="SSF82171">
    <property type="entry name" value="DPP6 N-terminal domain-like"/>
    <property type="match status" value="1"/>
</dbReference>
<dbReference type="SMART" id="SM00320">
    <property type="entry name" value="WD40"/>
    <property type="match status" value="5"/>
</dbReference>
<dbReference type="InterPro" id="IPR001680">
    <property type="entry name" value="WD40_rpt"/>
</dbReference>
<gene>
    <name evidence="4" type="ORF">OJF2_23420</name>
</gene>
<dbReference type="PANTHER" id="PTHR19879">
    <property type="entry name" value="TRANSCRIPTION INITIATION FACTOR TFIID"/>
    <property type="match status" value="1"/>
</dbReference>
<feature type="repeat" description="WD" evidence="3">
    <location>
        <begin position="536"/>
        <end position="570"/>
    </location>
</feature>
<feature type="repeat" description="WD" evidence="3">
    <location>
        <begin position="55"/>
        <end position="95"/>
    </location>
</feature>
<protein>
    <submittedName>
        <fullName evidence="4">WD domain, G-beta repeat</fullName>
    </submittedName>
</protein>
<evidence type="ECO:0000313" key="4">
    <source>
        <dbReference type="EMBL" id="QEH33812.1"/>
    </source>
</evidence>
<name>A0A5B9VZM8_9BACT</name>
<dbReference type="PRINTS" id="PR00320">
    <property type="entry name" value="GPROTEINBRPT"/>
</dbReference>
<dbReference type="PROSITE" id="PS00678">
    <property type="entry name" value="WD_REPEATS_1"/>
    <property type="match status" value="2"/>
</dbReference>
<dbReference type="KEGG" id="agv:OJF2_23420"/>
<dbReference type="InterPro" id="IPR019775">
    <property type="entry name" value="WD40_repeat_CS"/>
</dbReference>
<evidence type="ECO:0000256" key="3">
    <source>
        <dbReference type="PROSITE-ProRule" id="PRU00221"/>
    </source>
</evidence>
<dbReference type="EMBL" id="CP042997">
    <property type="protein sequence ID" value="QEH33812.1"/>
    <property type="molecule type" value="Genomic_DNA"/>
</dbReference>